<feature type="transmembrane region" description="Helical" evidence="11">
    <location>
        <begin position="314"/>
        <end position="335"/>
    </location>
</feature>
<organism evidence="13 14">
    <name type="scientific">Chamaesiphon polymorphus CCALA 037</name>
    <dbReference type="NCBI Taxonomy" id="2107692"/>
    <lineage>
        <taxon>Bacteria</taxon>
        <taxon>Bacillati</taxon>
        <taxon>Cyanobacteriota</taxon>
        <taxon>Cyanophyceae</taxon>
        <taxon>Gomontiellales</taxon>
        <taxon>Chamaesiphonaceae</taxon>
        <taxon>Chamaesiphon</taxon>
    </lineage>
</organism>
<evidence type="ECO:0000256" key="11">
    <source>
        <dbReference type="SAM" id="Phobius"/>
    </source>
</evidence>
<dbReference type="Proteomes" id="UP000238937">
    <property type="component" value="Unassembled WGS sequence"/>
</dbReference>
<protein>
    <recommendedName>
        <fullName evidence="1">non-specific serine/threonine protein kinase</fullName>
        <ecNumber evidence="1">2.7.11.1</ecNumber>
    </recommendedName>
</protein>
<evidence type="ECO:0000256" key="10">
    <source>
        <dbReference type="SAM" id="MobiDB-lite"/>
    </source>
</evidence>
<keyword evidence="3" id="KW-0808">Transferase</keyword>
<dbReference type="OrthoDB" id="428678at2"/>
<keyword evidence="11" id="KW-0812">Transmembrane</keyword>
<reference evidence="13 14" key="1">
    <citation type="submission" date="2018-03" db="EMBL/GenBank/DDBJ databases">
        <title>The ancient ancestry and fast evolution of plastids.</title>
        <authorList>
            <person name="Moore K.R."/>
            <person name="Magnabosco C."/>
            <person name="Momper L."/>
            <person name="Gold D.A."/>
            <person name="Bosak T."/>
            <person name="Fournier G.P."/>
        </authorList>
    </citation>
    <scope>NUCLEOTIDE SEQUENCE [LARGE SCALE GENOMIC DNA]</scope>
    <source>
        <strain evidence="13 14">CCALA 037</strain>
    </source>
</reference>
<evidence type="ECO:0000256" key="5">
    <source>
        <dbReference type="ARBA" id="ARBA00022777"/>
    </source>
</evidence>
<dbReference type="Pfam" id="PF00069">
    <property type="entry name" value="Pkinase"/>
    <property type="match status" value="1"/>
</dbReference>
<dbReference type="PANTHER" id="PTHR24363:SF0">
    <property type="entry name" value="SERINE_THREONINE KINASE LIKE DOMAIN CONTAINING 1"/>
    <property type="match status" value="1"/>
</dbReference>
<evidence type="ECO:0000256" key="2">
    <source>
        <dbReference type="ARBA" id="ARBA00022527"/>
    </source>
</evidence>
<feature type="compositionally biased region" description="Basic and acidic residues" evidence="10">
    <location>
        <begin position="411"/>
        <end position="444"/>
    </location>
</feature>
<gene>
    <name evidence="13" type="ORF">C7B77_13800</name>
</gene>
<dbReference type="RefSeq" id="WP_106305615.1">
    <property type="nucleotide sequence ID" value="NZ_PVWO01000162.1"/>
</dbReference>
<dbReference type="GO" id="GO:0005524">
    <property type="term" value="F:ATP binding"/>
    <property type="evidence" value="ECO:0007669"/>
    <property type="project" value="UniProtKB-UniRule"/>
</dbReference>
<evidence type="ECO:0000256" key="3">
    <source>
        <dbReference type="ARBA" id="ARBA00022679"/>
    </source>
</evidence>
<dbReference type="EC" id="2.7.11.1" evidence="1"/>
<comment type="catalytic activity">
    <reaction evidence="7">
        <text>L-threonyl-[protein] + ATP = O-phospho-L-threonyl-[protein] + ADP + H(+)</text>
        <dbReference type="Rhea" id="RHEA:46608"/>
        <dbReference type="Rhea" id="RHEA-COMP:11060"/>
        <dbReference type="Rhea" id="RHEA-COMP:11605"/>
        <dbReference type="ChEBI" id="CHEBI:15378"/>
        <dbReference type="ChEBI" id="CHEBI:30013"/>
        <dbReference type="ChEBI" id="CHEBI:30616"/>
        <dbReference type="ChEBI" id="CHEBI:61977"/>
        <dbReference type="ChEBI" id="CHEBI:456216"/>
        <dbReference type="EC" id="2.7.11.1"/>
    </reaction>
</comment>
<dbReference type="SUPFAM" id="SSF56112">
    <property type="entry name" value="Protein kinase-like (PK-like)"/>
    <property type="match status" value="1"/>
</dbReference>
<dbReference type="CDD" id="cd14014">
    <property type="entry name" value="STKc_PknB_like"/>
    <property type="match status" value="1"/>
</dbReference>
<dbReference type="PANTHER" id="PTHR24363">
    <property type="entry name" value="SERINE/THREONINE PROTEIN KINASE"/>
    <property type="match status" value="1"/>
</dbReference>
<keyword evidence="6 9" id="KW-0067">ATP-binding</keyword>
<evidence type="ECO:0000313" key="14">
    <source>
        <dbReference type="Proteomes" id="UP000238937"/>
    </source>
</evidence>
<evidence type="ECO:0000259" key="12">
    <source>
        <dbReference type="PROSITE" id="PS50011"/>
    </source>
</evidence>
<evidence type="ECO:0000256" key="1">
    <source>
        <dbReference type="ARBA" id="ARBA00012513"/>
    </source>
</evidence>
<keyword evidence="11" id="KW-1133">Transmembrane helix</keyword>
<proteinExistence type="predicted"/>
<keyword evidence="11" id="KW-0472">Membrane</keyword>
<evidence type="ECO:0000313" key="13">
    <source>
        <dbReference type="EMBL" id="PSB55814.1"/>
    </source>
</evidence>
<sequence>MSLSLYPIIRKLGEGGFGTTYLATNTLMPSQPYCVVKQLTPTSTDPKVQQLIKDRFKQEAITLEHLGKDSNGKVPSLYAYFVERGEFYLIQEYIDGQTLNERVQTQGLFTEIQVRQLLTDILPTLIYVHQRGIVHRDIKPDNIMLRHRDDKPILIDFGAVKEIMSTIVTASGATAQSILIGTPGFMPIEQMSGRPMFASDIYALGLTAIYLLTGKMPTEIESDPDSGNLNWQSLAPNVSQQLVKILNRSIQHLSRDRYQNAQEMLHDLNISSSPSTPAQNIGSPIPIPNDYEKTLYVPTPTTTRNSESSQARPLIATLIATIVGVGLIGFLVLGYNSSRKESSANKNNGQQPVANNNDPVTNSNSKITSNSNSTNARSNESSRENTTSNTARSKTSSRETTADNTARSNKPSRETTTDNIDRSNESNRETTTDNIDRDPKDTVRDYYSKINNGNYSGAWNSLPTALQNNKSVHPNGYNSFLDWWAKQVADVEVRQTNLVSQTDRDAVVDVEIEYLMRAGGVSPQKIRYVLSKNDRTYEWEIQRIGLR</sequence>
<keyword evidence="2" id="KW-0723">Serine/threonine-protein kinase</keyword>
<feature type="compositionally biased region" description="Polar residues" evidence="10">
    <location>
        <begin position="344"/>
        <end position="360"/>
    </location>
</feature>
<dbReference type="Gene3D" id="1.10.510.10">
    <property type="entry name" value="Transferase(Phosphotransferase) domain 1"/>
    <property type="match status" value="1"/>
</dbReference>
<accession>A0A2T1GE43</accession>
<dbReference type="InterPro" id="IPR008271">
    <property type="entry name" value="Ser/Thr_kinase_AS"/>
</dbReference>
<dbReference type="SMART" id="SM00220">
    <property type="entry name" value="S_TKc"/>
    <property type="match status" value="1"/>
</dbReference>
<dbReference type="InterPro" id="IPR017441">
    <property type="entry name" value="Protein_kinase_ATP_BS"/>
</dbReference>
<dbReference type="InterPro" id="IPR011009">
    <property type="entry name" value="Kinase-like_dom_sf"/>
</dbReference>
<name>A0A2T1GE43_9CYAN</name>
<evidence type="ECO:0000256" key="6">
    <source>
        <dbReference type="ARBA" id="ARBA00022840"/>
    </source>
</evidence>
<keyword evidence="4 9" id="KW-0547">Nucleotide-binding</keyword>
<evidence type="ECO:0000256" key="4">
    <source>
        <dbReference type="ARBA" id="ARBA00022741"/>
    </source>
</evidence>
<evidence type="ECO:0000256" key="7">
    <source>
        <dbReference type="ARBA" id="ARBA00047899"/>
    </source>
</evidence>
<keyword evidence="5 13" id="KW-0418">Kinase</keyword>
<dbReference type="AlphaFoldDB" id="A0A2T1GE43"/>
<comment type="catalytic activity">
    <reaction evidence="8">
        <text>L-seryl-[protein] + ATP = O-phospho-L-seryl-[protein] + ADP + H(+)</text>
        <dbReference type="Rhea" id="RHEA:17989"/>
        <dbReference type="Rhea" id="RHEA-COMP:9863"/>
        <dbReference type="Rhea" id="RHEA-COMP:11604"/>
        <dbReference type="ChEBI" id="CHEBI:15378"/>
        <dbReference type="ChEBI" id="CHEBI:29999"/>
        <dbReference type="ChEBI" id="CHEBI:30616"/>
        <dbReference type="ChEBI" id="CHEBI:83421"/>
        <dbReference type="ChEBI" id="CHEBI:456216"/>
        <dbReference type="EC" id="2.7.11.1"/>
    </reaction>
</comment>
<dbReference type="GO" id="GO:0004674">
    <property type="term" value="F:protein serine/threonine kinase activity"/>
    <property type="evidence" value="ECO:0007669"/>
    <property type="project" value="UniProtKB-KW"/>
</dbReference>
<dbReference type="InterPro" id="IPR000719">
    <property type="entry name" value="Prot_kinase_dom"/>
</dbReference>
<feature type="compositionally biased region" description="Low complexity" evidence="10">
    <location>
        <begin position="361"/>
        <end position="393"/>
    </location>
</feature>
<keyword evidence="14" id="KW-1185">Reference proteome</keyword>
<feature type="binding site" evidence="9">
    <location>
        <position position="37"/>
    </location>
    <ligand>
        <name>ATP</name>
        <dbReference type="ChEBI" id="CHEBI:30616"/>
    </ligand>
</feature>
<dbReference type="EMBL" id="PVWO01000162">
    <property type="protein sequence ID" value="PSB55814.1"/>
    <property type="molecule type" value="Genomic_DNA"/>
</dbReference>
<evidence type="ECO:0000256" key="9">
    <source>
        <dbReference type="PROSITE-ProRule" id="PRU10141"/>
    </source>
</evidence>
<dbReference type="PROSITE" id="PS50011">
    <property type="entry name" value="PROTEIN_KINASE_DOM"/>
    <property type="match status" value="1"/>
</dbReference>
<feature type="domain" description="Protein kinase" evidence="12">
    <location>
        <begin position="6"/>
        <end position="269"/>
    </location>
</feature>
<comment type="caution">
    <text evidence="13">The sequence shown here is derived from an EMBL/GenBank/DDBJ whole genome shotgun (WGS) entry which is preliminary data.</text>
</comment>
<dbReference type="PROSITE" id="PS00107">
    <property type="entry name" value="PROTEIN_KINASE_ATP"/>
    <property type="match status" value="1"/>
</dbReference>
<dbReference type="PROSITE" id="PS00108">
    <property type="entry name" value="PROTEIN_KINASE_ST"/>
    <property type="match status" value="1"/>
</dbReference>
<feature type="region of interest" description="Disordered" evidence="10">
    <location>
        <begin position="339"/>
        <end position="444"/>
    </location>
</feature>
<evidence type="ECO:0000256" key="8">
    <source>
        <dbReference type="ARBA" id="ARBA00048679"/>
    </source>
</evidence>